<gene>
    <name evidence="1" type="ORF">P0Y53_16010</name>
</gene>
<evidence type="ECO:0000313" key="2">
    <source>
        <dbReference type="Proteomes" id="UP001220610"/>
    </source>
</evidence>
<proteinExistence type="predicted"/>
<dbReference type="AlphaFoldDB" id="A0AAJ6BEG3"/>
<reference evidence="1" key="1">
    <citation type="submission" date="2023-03" db="EMBL/GenBank/DDBJ databases">
        <title>Andean soil-derived lignocellulolytic bacterial consortium as a source of novel taxa and putative plastic-active enzymes.</title>
        <authorList>
            <person name="Diaz-Garcia L."/>
            <person name="Chuvochina M."/>
            <person name="Feuerriegel G."/>
            <person name="Bunk B."/>
            <person name="Sproer C."/>
            <person name="Streit W.R."/>
            <person name="Rodriguez L.M."/>
            <person name="Overmann J."/>
            <person name="Jimenez D.J."/>
        </authorList>
    </citation>
    <scope>NUCLEOTIDE SEQUENCE</scope>
    <source>
        <strain evidence="1">MAG 7</strain>
    </source>
</reference>
<dbReference type="Gene3D" id="3.30.420.250">
    <property type="match status" value="1"/>
</dbReference>
<name>A0AAJ6BEG3_9BACT</name>
<protein>
    <submittedName>
        <fullName evidence="1">DUF3822 family protein</fullName>
    </submittedName>
</protein>
<organism evidence="1 2">
    <name type="scientific">Candidatus Pseudobacter hemicellulosilyticus</name>
    <dbReference type="NCBI Taxonomy" id="3121375"/>
    <lineage>
        <taxon>Bacteria</taxon>
        <taxon>Pseudomonadati</taxon>
        <taxon>Bacteroidota</taxon>
        <taxon>Chitinophagia</taxon>
        <taxon>Chitinophagales</taxon>
        <taxon>Chitinophagaceae</taxon>
        <taxon>Pseudobacter</taxon>
    </lineage>
</organism>
<evidence type="ECO:0000313" key="1">
    <source>
        <dbReference type="EMBL" id="WEK33993.1"/>
    </source>
</evidence>
<dbReference type="Pfam" id="PF12864">
    <property type="entry name" value="DUF3822"/>
    <property type="match status" value="1"/>
</dbReference>
<dbReference type="CDD" id="cd24013">
    <property type="entry name" value="ASKHA_ATPase_BT3980-like"/>
    <property type="match status" value="1"/>
</dbReference>
<dbReference type="Proteomes" id="UP001220610">
    <property type="component" value="Chromosome"/>
</dbReference>
<dbReference type="Gene3D" id="3.30.420.260">
    <property type="match status" value="1"/>
</dbReference>
<dbReference type="EMBL" id="CP119311">
    <property type="protein sequence ID" value="WEK33993.1"/>
    <property type="molecule type" value="Genomic_DNA"/>
</dbReference>
<sequence length="282" mass="32525">MVKATFDIIPADPVPEDLHKHLLLMEVGEQLFSYVLYDRQQQLFIGFRQYNLDFIPGKPAMEALQEILAGDELLQQPFREACLIYHFSDSNLLPEKIFHMDLNKPVTELVYGNARKGLLLSEKVPDWNLYNVYRIPREAHTLLQQKFAAGKYWHYYTLLLSGVDKETLSGDTFKVIIAADRMVVLAFREQGLLLAQTYAYHTPEDVSYHLLALCQQFGIDPEKLQLQVSGLIDEQSILYQELLKYFSEPAWDQVPGDARLDELFSAYPAHYFSPLLKMALCV</sequence>
<dbReference type="InterPro" id="IPR024213">
    <property type="entry name" value="DUF3822"/>
</dbReference>
<accession>A0AAJ6BEG3</accession>